<dbReference type="GO" id="GO:0009086">
    <property type="term" value="P:methionine biosynthetic process"/>
    <property type="evidence" value="ECO:0007669"/>
    <property type="project" value="TreeGrafter"/>
</dbReference>
<feature type="domain" description="AB hydrolase-1" evidence="2">
    <location>
        <begin position="11"/>
        <end position="99"/>
    </location>
</feature>
<dbReference type="Proteomes" id="UP000029221">
    <property type="component" value="Unassembled WGS sequence"/>
</dbReference>
<dbReference type="STRING" id="319236.BST91_00490"/>
<evidence type="ECO:0000259" key="2">
    <source>
        <dbReference type="Pfam" id="PF00561"/>
    </source>
</evidence>
<comment type="caution">
    <text evidence="3">The sequence shown here is derived from an EMBL/GenBank/DDBJ whole genome shotgun (WGS) entry which is preliminary data.</text>
</comment>
<dbReference type="GO" id="GO:0009092">
    <property type="term" value="P:homoserine metabolic process"/>
    <property type="evidence" value="ECO:0007669"/>
    <property type="project" value="TreeGrafter"/>
</dbReference>
<protein>
    <submittedName>
        <fullName evidence="3">Homoserine O-acetyltransferase</fullName>
        <ecNumber evidence="3">2.3.1.31</ecNumber>
    </submittedName>
</protein>
<dbReference type="Pfam" id="PF00561">
    <property type="entry name" value="Abhydrolase_1"/>
    <property type="match status" value="1"/>
</dbReference>
<dbReference type="PANTHER" id="PTHR32268:SF11">
    <property type="entry name" value="HOMOSERINE O-ACETYLTRANSFERASE"/>
    <property type="match status" value="1"/>
</dbReference>
<dbReference type="PANTHER" id="PTHR32268">
    <property type="entry name" value="HOMOSERINE O-ACETYLTRANSFERASE"/>
    <property type="match status" value="1"/>
</dbReference>
<evidence type="ECO:0000313" key="3">
    <source>
        <dbReference type="EMBL" id="GAK95431.1"/>
    </source>
</evidence>
<evidence type="ECO:0000313" key="4">
    <source>
        <dbReference type="Proteomes" id="UP000029221"/>
    </source>
</evidence>
<dbReference type="InterPro" id="IPR008220">
    <property type="entry name" value="HAT_MetX-like"/>
</dbReference>
<accession>A0A090QIR7</accession>
<dbReference type="InterPro" id="IPR029058">
    <property type="entry name" value="AB_hydrolase_fold"/>
</dbReference>
<dbReference type="AlphaFoldDB" id="A0A090QIR7"/>
<reference evidence="3" key="1">
    <citation type="journal article" date="2014" name="Genome Announc.">
        <title>Draft Genome Sequences of Marine Flavobacterium Nonlabens Strains NR17, NR24, NR27, NR32, NR33, and Ara13.</title>
        <authorList>
            <person name="Nakanishi M."/>
            <person name="Meirelles P."/>
            <person name="Suzuki R."/>
            <person name="Takatani N."/>
            <person name="Mino S."/>
            <person name="Suda W."/>
            <person name="Oshima K."/>
            <person name="Hattori M."/>
            <person name="Ohkuma M."/>
            <person name="Hosokawa M."/>
            <person name="Miyashita K."/>
            <person name="Thompson F.L."/>
            <person name="Niwa A."/>
            <person name="Sawabe T."/>
            <person name="Sawabe T."/>
        </authorList>
    </citation>
    <scope>NUCLEOTIDE SEQUENCE [LARGE SCALE GENOMIC DNA]</scope>
    <source>
        <strain evidence="3">JCM 19294</strain>
    </source>
</reference>
<dbReference type="EMBL" id="BBML01000001">
    <property type="protein sequence ID" value="GAK95431.1"/>
    <property type="molecule type" value="Genomic_DNA"/>
</dbReference>
<keyword evidence="4" id="KW-1185">Reference proteome</keyword>
<dbReference type="eggNOG" id="COG2021">
    <property type="taxonomic scope" value="Bacteria"/>
</dbReference>
<dbReference type="InterPro" id="IPR000073">
    <property type="entry name" value="AB_hydrolase_1"/>
</dbReference>
<sequence>MATLVGLGKVIDLDRYTVLAFDIPGNGYSEEVDELIFNYQDWNLKDVGYAFAKAINTLNISTIDLALGGSIGGAVLWELIMVAPSLIKSIVPIAADWKSTLWLQACCHVQQTILENSDKPIETARQHAMTLYRSPAGINQKFEKDAGTVQAWLNYHGLALQERFTLPAYRHLNHLLSQFDVTNGSNDIESIAIKSKASIDIICINSDGFFLAEEDIATYERIKNKVPSSLNIIQSVHGHDAFLIEHDQLINILKRIVIKRVKLHLVSETKALA</sequence>
<evidence type="ECO:0000256" key="1">
    <source>
        <dbReference type="ARBA" id="ARBA00022679"/>
    </source>
</evidence>
<gene>
    <name evidence="3" type="ORF">JCM19294_2213</name>
</gene>
<keyword evidence="3" id="KW-0012">Acyltransferase</keyword>
<dbReference type="EC" id="2.3.1.31" evidence="3"/>
<organism evidence="3 4">
    <name type="scientific">Nonlabens tegetincola</name>
    <dbReference type="NCBI Taxonomy" id="323273"/>
    <lineage>
        <taxon>Bacteria</taxon>
        <taxon>Pseudomonadati</taxon>
        <taxon>Bacteroidota</taxon>
        <taxon>Flavobacteriia</taxon>
        <taxon>Flavobacteriales</taxon>
        <taxon>Flavobacteriaceae</taxon>
        <taxon>Nonlabens</taxon>
    </lineage>
</organism>
<keyword evidence="1 3" id="KW-0808">Transferase</keyword>
<proteinExistence type="predicted"/>
<name>A0A090QIR7_9FLAO</name>
<dbReference type="GO" id="GO:0004414">
    <property type="term" value="F:homoserine O-acetyltransferase activity"/>
    <property type="evidence" value="ECO:0007669"/>
    <property type="project" value="UniProtKB-EC"/>
</dbReference>
<dbReference type="SUPFAM" id="SSF53474">
    <property type="entry name" value="alpha/beta-Hydrolases"/>
    <property type="match status" value="1"/>
</dbReference>
<dbReference type="Gene3D" id="3.40.50.1820">
    <property type="entry name" value="alpha/beta hydrolase"/>
    <property type="match status" value="1"/>
</dbReference>